<dbReference type="InterPro" id="IPR004827">
    <property type="entry name" value="bZIP"/>
</dbReference>
<feature type="compositionally biased region" description="Polar residues" evidence="6">
    <location>
        <begin position="132"/>
        <end position="144"/>
    </location>
</feature>
<dbReference type="Gene3D" id="1.20.5.170">
    <property type="match status" value="1"/>
</dbReference>
<dbReference type="PROSITE" id="PS50217">
    <property type="entry name" value="BZIP"/>
    <property type="match status" value="1"/>
</dbReference>
<evidence type="ECO:0000313" key="9">
    <source>
        <dbReference type="Proteomes" id="UP001216638"/>
    </source>
</evidence>
<feature type="region of interest" description="Disordered" evidence="6">
    <location>
        <begin position="132"/>
        <end position="163"/>
    </location>
</feature>
<feature type="region of interest" description="Disordered" evidence="6">
    <location>
        <begin position="1"/>
        <end position="80"/>
    </location>
</feature>
<dbReference type="CDD" id="cd14687">
    <property type="entry name" value="bZIP_ATF2"/>
    <property type="match status" value="1"/>
</dbReference>
<gene>
    <name evidence="8" type="primary">SKO1</name>
    <name evidence="8" type="ORF">MBRA1_001678</name>
</gene>
<comment type="subcellular location">
    <subcellularLocation>
        <location evidence="1">Nucleus</location>
    </subcellularLocation>
</comment>
<keyword evidence="3" id="KW-0238">DNA-binding</keyword>
<dbReference type="AlphaFoldDB" id="A0AAF0DS33"/>
<keyword evidence="5" id="KW-0539">Nucleus</keyword>
<name>A0AAF0DS33_9BASI</name>
<evidence type="ECO:0000256" key="4">
    <source>
        <dbReference type="ARBA" id="ARBA00023163"/>
    </source>
</evidence>
<dbReference type="SMART" id="SM00338">
    <property type="entry name" value="BRLZ"/>
    <property type="match status" value="1"/>
</dbReference>
<dbReference type="PANTHER" id="PTHR19304">
    <property type="entry name" value="CYCLIC-AMP RESPONSE ELEMENT BINDING PROTEIN"/>
    <property type="match status" value="1"/>
</dbReference>
<dbReference type="EMBL" id="CP119952">
    <property type="protein sequence ID" value="WFC95038.1"/>
    <property type="molecule type" value="Genomic_DNA"/>
</dbReference>
<keyword evidence="2" id="KW-0805">Transcription regulation</keyword>
<dbReference type="Proteomes" id="UP001216638">
    <property type="component" value="Chromosome 2"/>
</dbReference>
<dbReference type="InterPro" id="IPR046347">
    <property type="entry name" value="bZIP_sf"/>
</dbReference>
<feature type="compositionally biased region" description="Polar residues" evidence="6">
    <location>
        <begin position="1"/>
        <end position="10"/>
    </location>
</feature>
<dbReference type="FunFam" id="1.20.5.170:FF:000053">
    <property type="entry name" value="BZIP transcription factor AtfA"/>
    <property type="match status" value="1"/>
</dbReference>
<proteinExistence type="predicted"/>
<evidence type="ECO:0000256" key="1">
    <source>
        <dbReference type="ARBA" id="ARBA00004123"/>
    </source>
</evidence>
<reference evidence="8" key="1">
    <citation type="submission" date="2023-03" db="EMBL/GenBank/DDBJ databases">
        <title>Mating type loci evolution in Malassezia.</title>
        <authorList>
            <person name="Coelho M.A."/>
        </authorList>
    </citation>
    <scope>NUCLEOTIDE SEQUENCE</scope>
    <source>
        <strain evidence="8">CBS 14135</strain>
    </source>
</reference>
<sequence>MLSQSQQESKPQLEDKADEVPKRSRKATDDEPASAPQPKAQVLDQESDRNTKRDASKASEKDENQSDETDNDSKRKSFLERNRQAAYKCRQRKKAWLASLQAKVEYLQSDNESLQSTVEALRAEVLFLKSQLMQQQQHESSSMNGERKEPPSEQGRALPTSYPPMNINVTNGFVGYPTPANSSMMPNMQNAGQVPAHSSTPSMTSGMDNPMTNSLSAYATHGMPRMTQLPASQPILSSYAHSPSNYPPGRDAD</sequence>
<evidence type="ECO:0000259" key="7">
    <source>
        <dbReference type="PROSITE" id="PS50217"/>
    </source>
</evidence>
<evidence type="ECO:0000256" key="2">
    <source>
        <dbReference type="ARBA" id="ARBA00023015"/>
    </source>
</evidence>
<keyword evidence="4" id="KW-0804">Transcription</keyword>
<keyword evidence="9" id="KW-1185">Reference proteome</keyword>
<feature type="compositionally biased region" description="Basic and acidic residues" evidence="6">
    <location>
        <begin position="71"/>
        <end position="80"/>
    </location>
</feature>
<feature type="compositionally biased region" description="Basic and acidic residues" evidence="6">
    <location>
        <begin position="46"/>
        <end position="64"/>
    </location>
</feature>
<evidence type="ECO:0000256" key="3">
    <source>
        <dbReference type="ARBA" id="ARBA00023125"/>
    </source>
</evidence>
<evidence type="ECO:0000256" key="5">
    <source>
        <dbReference type="ARBA" id="ARBA00023242"/>
    </source>
</evidence>
<dbReference type="Pfam" id="PF00170">
    <property type="entry name" value="bZIP_1"/>
    <property type="match status" value="1"/>
</dbReference>
<dbReference type="GO" id="GO:0005634">
    <property type="term" value="C:nucleus"/>
    <property type="evidence" value="ECO:0007669"/>
    <property type="project" value="UniProtKB-SubCell"/>
</dbReference>
<feature type="domain" description="BZIP" evidence="7">
    <location>
        <begin position="72"/>
        <end position="135"/>
    </location>
</feature>
<feature type="compositionally biased region" description="Polar residues" evidence="6">
    <location>
        <begin position="229"/>
        <end position="244"/>
    </location>
</feature>
<dbReference type="InterPro" id="IPR051027">
    <property type="entry name" value="bZIP_transcription_factors"/>
</dbReference>
<feature type="compositionally biased region" description="Basic and acidic residues" evidence="6">
    <location>
        <begin position="11"/>
        <end position="29"/>
    </location>
</feature>
<organism evidence="8 9">
    <name type="scientific">Malassezia brasiliensis</name>
    <dbReference type="NCBI Taxonomy" id="1821822"/>
    <lineage>
        <taxon>Eukaryota</taxon>
        <taxon>Fungi</taxon>
        <taxon>Dikarya</taxon>
        <taxon>Basidiomycota</taxon>
        <taxon>Ustilaginomycotina</taxon>
        <taxon>Malasseziomycetes</taxon>
        <taxon>Malasseziales</taxon>
        <taxon>Malasseziaceae</taxon>
        <taxon>Malassezia</taxon>
    </lineage>
</organism>
<dbReference type="GO" id="GO:0003700">
    <property type="term" value="F:DNA-binding transcription factor activity"/>
    <property type="evidence" value="ECO:0007669"/>
    <property type="project" value="InterPro"/>
</dbReference>
<accession>A0AAF0DS33</accession>
<feature type="region of interest" description="Disordered" evidence="6">
    <location>
        <begin position="186"/>
        <end position="253"/>
    </location>
</feature>
<dbReference type="GO" id="GO:0003677">
    <property type="term" value="F:DNA binding"/>
    <property type="evidence" value="ECO:0007669"/>
    <property type="project" value="UniProtKB-KW"/>
</dbReference>
<dbReference type="SUPFAM" id="SSF57959">
    <property type="entry name" value="Leucine zipper domain"/>
    <property type="match status" value="1"/>
</dbReference>
<protein>
    <submittedName>
        <fullName evidence="8">Transcription factor</fullName>
    </submittedName>
</protein>
<feature type="compositionally biased region" description="Polar residues" evidence="6">
    <location>
        <begin position="186"/>
        <end position="217"/>
    </location>
</feature>
<evidence type="ECO:0000256" key="6">
    <source>
        <dbReference type="SAM" id="MobiDB-lite"/>
    </source>
</evidence>
<evidence type="ECO:0000313" key="8">
    <source>
        <dbReference type="EMBL" id="WFC95038.1"/>
    </source>
</evidence>